<proteinExistence type="predicted"/>
<evidence type="ECO:0000313" key="2">
    <source>
        <dbReference type="Proteomes" id="UP001235939"/>
    </source>
</evidence>
<accession>A0ABY6LNU2</accession>
<dbReference type="InterPro" id="IPR029048">
    <property type="entry name" value="HSP70_C_sf"/>
</dbReference>
<organism evidence="1 2">
    <name type="scientific">Cordylochernes scorpioides</name>
    <dbReference type="NCBI Taxonomy" id="51811"/>
    <lineage>
        <taxon>Eukaryota</taxon>
        <taxon>Metazoa</taxon>
        <taxon>Ecdysozoa</taxon>
        <taxon>Arthropoda</taxon>
        <taxon>Chelicerata</taxon>
        <taxon>Arachnida</taxon>
        <taxon>Pseudoscorpiones</taxon>
        <taxon>Cheliferoidea</taxon>
        <taxon>Chernetidae</taxon>
        <taxon>Cordylochernes</taxon>
    </lineage>
</organism>
<reference evidence="1 2" key="1">
    <citation type="submission" date="2022-01" db="EMBL/GenBank/DDBJ databases">
        <title>A chromosomal length assembly of Cordylochernes scorpioides.</title>
        <authorList>
            <person name="Zeh D."/>
            <person name="Zeh J."/>
        </authorList>
    </citation>
    <scope>NUCLEOTIDE SEQUENCE [LARGE SCALE GENOMIC DNA]</scope>
    <source>
        <strain evidence="1">IN4F17</strain>
        <tissue evidence="1">Whole Body</tissue>
    </source>
</reference>
<gene>
    <name evidence="1" type="ORF">LAZ67_21001459</name>
</gene>
<evidence type="ECO:0000313" key="1">
    <source>
        <dbReference type="EMBL" id="UYV82249.1"/>
    </source>
</evidence>
<dbReference type="Proteomes" id="UP001235939">
    <property type="component" value="Chromosome 21"/>
</dbReference>
<name>A0ABY6LNU2_9ARAC</name>
<keyword evidence="2" id="KW-1185">Reference proteome</keyword>
<sequence length="163" mass="18864">MRAGLEELYRPYVTGSDRSHIMNVLRKKENWFYDEGENQIKSGYVARVDGLKGNWRPGGEMKKKTEKVQQCAEEKMAYLDKSLGSLQRCPTYQDPPITVERIFSFLFYKKKVIVAVYACGVDVEKGPIRQQLWNAPPCDNVESWFGAQSRMIPGHLYFVFRAL</sequence>
<protein>
    <submittedName>
        <fullName evidence="1">Uncharacterized protein</fullName>
    </submittedName>
</protein>
<dbReference type="EMBL" id="CP092883">
    <property type="protein sequence ID" value="UYV82249.1"/>
    <property type="molecule type" value="Genomic_DNA"/>
</dbReference>
<dbReference type="Gene3D" id="1.20.1270.10">
    <property type="match status" value="1"/>
</dbReference>